<dbReference type="PANTHER" id="PTHR42713:SF3">
    <property type="entry name" value="TRANSCRIPTIONAL REGULATORY PROTEIN HPTR"/>
    <property type="match status" value="1"/>
</dbReference>
<evidence type="ECO:0000256" key="6">
    <source>
        <dbReference type="ARBA" id="ARBA00023125"/>
    </source>
</evidence>
<dbReference type="GO" id="GO:0003700">
    <property type="term" value="F:DNA-binding transcription factor activity"/>
    <property type="evidence" value="ECO:0007669"/>
    <property type="project" value="InterPro"/>
</dbReference>
<dbReference type="PROSITE" id="PS01124">
    <property type="entry name" value="HTH_ARAC_FAMILY_2"/>
    <property type="match status" value="1"/>
</dbReference>
<proteinExistence type="predicted"/>
<dbReference type="PROSITE" id="PS50110">
    <property type="entry name" value="RESPONSE_REGULATORY"/>
    <property type="match status" value="1"/>
</dbReference>
<dbReference type="AlphaFoldDB" id="A0A1H9GVG0"/>
<accession>A0A1H9GVG0</accession>
<evidence type="ECO:0000256" key="8">
    <source>
        <dbReference type="PROSITE-ProRule" id="PRU00169"/>
    </source>
</evidence>
<dbReference type="InterPro" id="IPR011006">
    <property type="entry name" value="CheY-like_superfamily"/>
</dbReference>
<evidence type="ECO:0000313" key="12">
    <source>
        <dbReference type="Proteomes" id="UP000198556"/>
    </source>
</evidence>
<keyword evidence="3 8" id="KW-0597">Phosphoprotein</keyword>
<evidence type="ECO:0000256" key="2">
    <source>
        <dbReference type="ARBA" id="ARBA00022490"/>
    </source>
</evidence>
<dbReference type="InterPro" id="IPR051552">
    <property type="entry name" value="HptR"/>
</dbReference>
<dbReference type="PANTHER" id="PTHR42713">
    <property type="entry name" value="HISTIDINE KINASE-RELATED"/>
    <property type="match status" value="1"/>
</dbReference>
<dbReference type="SUPFAM" id="SSF52172">
    <property type="entry name" value="CheY-like"/>
    <property type="match status" value="1"/>
</dbReference>
<keyword evidence="12" id="KW-1185">Reference proteome</keyword>
<dbReference type="InterPro" id="IPR018060">
    <property type="entry name" value="HTH_AraC"/>
</dbReference>
<dbReference type="InterPro" id="IPR020449">
    <property type="entry name" value="Tscrpt_reg_AraC-type_HTH"/>
</dbReference>
<feature type="domain" description="HTH araC/xylS-type" evidence="9">
    <location>
        <begin position="152"/>
        <end position="251"/>
    </location>
</feature>
<feature type="modified residue" description="4-aspartylphosphate" evidence="8">
    <location>
        <position position="55"/>
    </location>
</feature>
<dbReference type="EMBL" id="FOGF01000001">
    <property type="protein sequence ID" value="SEQ54116.1"/>
    <property type="molecule type" value="Genomic_DNA"/>
</dbReference>
<dbReference type="Gene3D" id="3.40.50.2300">
    <property type="match status" value="1"/>
</dbReference>
<dbReference type="SUPFAM" id="SSF46689">
    <property type="entry name" value="Homeodomain-like"/>
    <property type="match status" value="2"/>
</dbReference>
<dbReference type="Pfam" id="PF12833">
    <property type="entry name" value="HTH_18"/>
    <property type="match status" value="1"/>
</dbReference>
<dbReference type="InterPro" id="IPR009057">
    <property type="entry name" value="Homeodomain-like_sf"/>
</dbReference>
<dbReference type="Proteomes" id="UP000198556">
    <property type="component" value="Unassembled WGS sequence"/>
</dbReference>
<evidence type="ECO:0000256" key="1">
    <source>
        <dbReference type="ARBA" id="ARBA00004496"/>
    </source>
</evidence>
<dbReference type="InterPro" id="IPR018062">
    <property type="entry name" value="HTH_AraC-typ_CS"/>
</dbReference>
<name>A0A1H9GVG0_9LACT</name>
<evidence type="ECO:0000313" key="11">
    <source>
        <dbReference type="EMBL" id="SEQ54116.1"/>
    </source>
</evidence>
<keyword evidence="6" id="KW-0238">DNA-binding</keyword>
<dbReference type="Pfam" id="PF00072">
    <property type="entry name" value="Response_reg"/>
    <property type="match status" value="1"/>
</dbReference>
<keyword evidence="4" id="KW-0902">Two-component regulatory system</keyword>
<evidence type="ECO:0000256" key="3">
    <source>
        <dbReference type="ARBA" id="ARBA00022553"/>
    </source>
</evidence>
<keyword evidence="5" id="KW-0805">Transcription regulation</keyword>
<dbReference type="STRING" id="137733.SAMN05421767_10162"/>
<dbReference type="GO" id="GO:0000160">
    <property type="term" value="P:phosphorelay signal transduction system"/>
    <property type="evidence" value="ECO:0007669"/>
    <property type="project" value="UniProtKB-KW"/>
</dbReference>
<dbReference type="SMART" id="SM00448">
    <property type="entry name" value="REC"/>
    <property type="match status" value="1"/>
</dbReference>
<dbReference type="CDD" id="cd17536">
    <property type="entry name" value="REC_YesN-like"/>
    <property type="match status" value="1"/>
</dbReference>
<dbReference type="OrthoDB" id="9759232at2"/>
<evidence type="ECO:0000256" key="7">
    <source>
        <dbReference type="ARBA" id="ARBA00023163"/>
    </source>
</evidence>
<protein>
    <submittedName>
        <fullName evidence="11">Two component transcriptional regulator, AraC family</fullName>
    </submittedName>
</protein>
<keyword evidence="7" id="KW-0804">Transcription</keyword>
<comment type="subcellular location">
    <subcellularLocation>
        <location evidence="1">Cytoplasm</location>
    </subcellularLocation>
</comment>
<gene>
    <name evidence="11" type="ORF">SAMN05421767_10162</name>
</gene>
<keyword evidence="2" id="KW-0963">Cytoplasm</keyword>
<dbReference type="Gene3D" id="1.10.10.60">
    <property type="entry name" value="Homeodomain-like"/>
    <property type="match status" value="2"/>
</dbReference>
<evidence type="ECO:0000256" key="4">
    <source>
        <dbReference type="ARBA" id="ARBA00023012"/>
    </source>
</evidence>
<dbReference type="RefSeq" id="WP_089745467.1">
    <property type="nucleotide sequence ID" value="NZ_FOGF01000001.1"/>
</dbReference>
<feature type="domain" description="Response regulatory" evidence="10">
    <location>
        <begin position="3"/>
        <end position="118"/>
    </location>
</feature>
<dbReference type="PRINTS" id="PR00032">
    <property type="entry name" value="HTHARAC"/>
</dbReference>
<evidence type="ECO:0000259" key="9">
    <source>
        <dbReference type="PROSITE" id="PS01124"/>
    </source>
</evidence>
<evidence type="ECO:0000259" key="10">
    <source>
        <dbReference type="PROSITE" id="PS50110"/>
    </source>
</evidence>
<evidence type="ECO:0000256" key="5">
    <source>
        <dbReference type="ARBA" id="ARBA00023015"/>
    </source>
</evidence>
<sequence length="254" mass="29568">MLKVVIVEDEHLIRKWIKNCLETSDFDIKVVGEACNGVEGIQLIEAKQPAIVLTDLNMPLKTGFEMFEATTHLSYEKIVLSGYNDFHNAREAIKYQVVDFVAKPIRAEELYKALQIAIYRYQQMNVNQQTQIETAKVDIGLATYHGNDECVLKTLAYLHQNYSDNNTIAEISFQLGYSESYLYKRFKEEMGLTINQYKTKYRILKALKYMEDQPHLKIYEIADAVGFSDYNYFNRVFKKIIGMNASDYKEKLQE</sequence>
<organism evidence="11 12">
    <name type="scientific">Granulicatella balaenopterae</name>
    <dbReference type="NCBI Taxonomy" id="137733"/>
    <lineage>
        <taxon>Bacteria</taxon>
        <taxon>Bacillati</taxon>
        <taxon>Bacillota</taxon>
        <taxon>Bacilli</taxon>
        <taxon>Lactobacillales</taxon>
        <taxon>Carnobacteriaceae</taxon>
        <taxon>Granulicatella</taxon>
    </lineage>
</organism>
<reference evidence="11 12" key="1">
    <citation type="submission" date="2016-10" db="EMBL/GenBank/DDBJ databases">
        <authorList>
            <person name="de Groot N.N."/>
        </authorList>
    </citation>
    <scope>NUCLEOTIDE SEQUENCE [LARGE SCALE GENOMIC DNA]</scope>
    <source>
        <strain evidence="11 12">DSM 15827</strain>
    </source>
</reference>
<dbReference type="PROSITE" id="PS00041">
    <property type="entry name" value="HTH_ARAC_FAMILY_1"/>
    <property type="match status" value="1"/>
</dbReference>
<dbReference type="InterPro" id="IPR001789">
    <property type="entry name" value="Sig_transdc_resp-reg_receiver"/>
</dbReference>
<dbReference type="GO" id="GO:0043565">
    <property type="term" value="F:sequence-specific DNA binding"/>
    <property type="evidence" value="ECO:0007669"/>
    <property type="project" value="InterPro"/>
</dbReference>
<dbReference type="SMART" id="SM00342">
    <property type="entry name" value="HTH_ARAC"/>
    <property type="match status" value="1"/>
</dbReference>
<dbReference type="GO" id="GO:0005737">
    <property type="term" value="C:cytoplasm"/>
    <property type="evidence" value="ECO:0007669"/>
    <property type="project" value="UniProtKB-SubCell"/>
</dbReference>